<dbReference type="EC" id="3.6.1.23" evidence="2"/>
<dbReference type="GO" id="GO:0046081">
    <property type="term" value="P:dUTP catabolic process"/>
    <property type="evidence" value="ECO:0007669"/>
    <property type="project" value="InterPro"/>
</dbReference>
<dbReference type="GO" id="GO:0006226">
    <property type="term" value="P:dUMP biosynthetic process"/>
    <property type="evidence" value="ECO:0007669"/>
    <property type="project" value="InterPro"/>
</dbReference>
<proteinExistence type="inferred from homology"/>
<feature type="domain" description="dUTPase-like" evidence="5">
    <location>
        <begin position="26"/>
        <end position="141"/>
    </location>
</feature>
<evidence type="ECO:0000256" key="4">
    <source>
        <dbReference type="ARBA" id="ARBA00023080"/>
    </source>
</evidence>
<reference evidence="6" key="1">
    <citation type="journal article" date="2021" name="Proc. Natl. Acad. Sci. U.S.A.">
        <title>A Catalog of Tens of Thousands of Viruses from Human Metagenomes Reveals Hidden Associations with Chronic Diseases.</title>
        <authorList>
            <person name="Tisza M.J."/>
            <person name="Buck C.B."/>
        </authorList>
    </citation>
    <scope>NUCLEOTIDE SEQUENCE</scope>
    <source>
        <strain evidence="6">CtKy93</strain>
    </source>
</reference>
<dbReference type="SUPFAM" id="SSF51283">
    <property type="entry name" value="dUTPase-like"/>
    <property type="match status" value="1"/>
</dbReference>
<name>A0A8S5RRD9_9CAUD</name>
<dbReference type="CDD" id="cd07557">
    <property type="entry name" value="trimeric_dUTPase"/>
    <property type="match status" value="1"/>
</dbReference>
<organism evidence="6">
    <name type="scientific">Siphoviridae sp. ctKy93</name>
    <dbReference type="NCBI Taxonomy" id="2827569"/>
    <lineage>
        <taxon>Viruses</taxon>
        <taxon>Duplodnaviria</taxon>
        <taxon>Heunggongvirae</taxon>
        <taxon>Uroviricota</taxon>
        <taxon>Caudoviricetes</taxon>
    </lineage>
</organism>
<dbReference type="GO" id="GO:0004170">
    <property type="term" value="F:dUTP diphosphatase activity"/>
    <property type="evidence" value="ECO:0007669"/>
    <property type="project" value="UniProtKB-EC"/>
</dbReference>
<keyword evidence="3" id="KW-0378">Hydrolase</keyword>
<dbReference type="PANTHER" id="PTHR11241:SF0">
    <property type="entry name" value="DEOXYURIDINE 5'-TRIPHOSPHATE NUCLEOTIDOHYDROLASE"/>
    <property type="match status" value="1"/>
</dbReference>
<dbReference type="PANTHER" id="PTHR11241">
    <property type="entry name" value="DEOXYURIDINE 5'-TRIPHOSPHATE NUCLEOTIDOHYDROLASE"/>
    <property type="match status" value="1"/>
</dbReference>
<sequence length="143" mass="16036">MLNIDIVYHNPNIPKLEKVDNGDWIDLRASVGGTFKKGDFALIDLGVSMRLPEGYEAHIAPRSSTFKHWGIFQVNSVGVIDNSFSGTNDVWKMPCLFTRDTVIEPNDRICQFRIVKKMEPVSFTEAVELDNTDRGGFGSSGRK</sequence>
<accession>A0A8S5RRD9</accession>
<protein>
    <recommendedName>
        <fullName evidence="2">dUTP diphosphatase</fullName>
        <ecNumber evidence="2">3.6.1.23</ecNumber>
    </recommendedName>
</protein>
<evidence type="ECO:0000256" key="2">
    <source>
        <dbReference type="ARBA" id="ARBA00012379"/>
    </source>
</evidence>
<dbReference type="InterPro" id="IPR036157">
    <property type="entry name" value="dUTPase-like_sf"/>
</dbReference>
<dbReference type="InterPro" id="IPR033704">
    <property type="entry name" value="dUTPase_trimeric"/>
</dbReference>
<dbReference type="GO" id="GO:0000287">
    <property type="term" value="F:magnesium ion binding"/>
    <property type="evidence" value="ECO:0007669"/>
    <property type="project" value="InterPro"/>
</dbReference>
<dbReference type="EMBL" id="BK057793">
    <property type="protein sequence ID" value="DAE92022.1"/>
    <property type="molecule type" value="Genomic_DNA"/>
</dbReference>
<evidence type="ECO:0000313" key="6">
    <source>
        <dbReference type="EMBL" id="DAE92022.1"/>
    </source>
</evidence>
<evidence type="ECO:0000259" key="5">
    <source>
        <dbReference type="Pfam" id="PF00692"/>
    </source>
</evidence>
<keyword evidence="4" id="KW-0546">Nucleotide metabolism</keyword>
<dbReference type="InterPro" id="IPR029054">
    <property type="entry name" value="dUTPase-like"/>
</dbReference>
<dbReference type="Pfam" id="PF00692">
    <property type="entry name" value="dUTPase"/>
    <property type="match status" value="1"/>
</dbReference>
<dbReference type="InterPro" id="IPR008181">
    <property type="entry name" value="dUTPase"/>
</dbReference>
<comment type="similarity">
    <text evidence="1">Belongs to the dUTPase family.</text>
</comment>
<dbReference type="Gene3D" id="2.70.40.10">
    <property type="match status" value="1"/>
</dbReference>
<evidence type="ECO:0000256" key="3">
    <source>
        <dbReference type="ARBA" id="ARBA00022801"/>
    </source>
</evidence>
<evidence type="ECO:0000256" key="1">
    <source>
        <dbReference type="ARBA" id="ARBA00006581"/>
    </source>
</evidence>